<dbReference type="STRING" id="251221.gene:10761567"/>
<name>Q7NE31_GLOVI</name>
<dbReference type="InParanoid" id="Q7NE31"/>
<dbReference type="AlphaFoldDB" id="Q7NE31"/>
<organism evidence="1 2">
    <name type="scientific">Gloeobacter violaceus (strain ATCC 29082 / PCC 7421)</name>
    <dbReference type="NCBI Taxonomy" id="251221"/>
    <lineage>
        <taxon>Bacteria</taxon>
        <taxon>Bacillati</taxon>
        <taxon>Cyanobacteriota</taxon>
        <taxon>Cyanophyceae</taxon>
        <taxon>Gloeobacterales</taxon>
        <taxon>Gloeobacteraceae</taxon>
        <taxon>Gloeobacter</taxon>
    </lineage>
</organism>
<dbReference type="OrthoDB" id="495748at2"/>
<evidence type="ECO:0000313" key="2">
    <source>
        <dbReference type="Proteomes" id="UP000000557"/>
    </source>
</evidence>
<dbReference type="KEGG" id="gvi:gsr4049"/>
<dbReference type="Proteomes" id="UP000000557">
    <property type="component" value="Chromosome"/>
</dbReference>
<gene>
    <name evidence="1" type="ordered locus">gsr4049</name>
</gene>
<dbReference type="eggNOG" id="ENOG5033BSG">
    <property type="taxonomic scope" value="Bacteria"/>
</dbReference>
<protein>
    <submittedName>
        <fullName evidence="1">Gsr4049 protein</fullName>
    </submittedName>
</protein>
<dbReference type="PhylomeDB" id="Q7NE31"/>
<accession>Q7NE31</accession>
<reference evidence="1 2" key="2">
    <citation type="journal article" date="2003" name="DNA Res.">
        <title>Complete genome structure of Gloeobacter violaceus PCC 7421, a cyanobacterium that lacks thylakoids (supplement).</title>
        <authorList>
            <person name="Nakamura Y."/>
            <person name="Kaneko T."/>
            <person name="Sato S."/>
            <person name="Mimuro M."/>
            <person name="Miyashita H."/>
            <person name="Tsuchiya T."/>
            <person name="Sasamoto S."/>
            <person name="Watanabe A."/>
            <person name="Kawashima K."/>
            <person name="Kishida Y."/>
            <person name="Kiyokawa C."/>
            <person name="Kohara M."/>
            <person name="Matsumoto M."/>
            <person name="Matsuno A."/>
            <person name="Nakazaki N."/>
            <person name="Shimpo S."/>
            <person name="Takeuchi C."/>
            <person name="Yamada M."/>
            <person name="Tabata S."/>
        </authorList>
    </citation>
    <scope>NUCLEOTIDE SEQUENCE [LARGE SCALE GENOMIC DNA]</scope>
    <source>
        <strain evidence="2">ATCC 29082 / PCC 7421</strain>
    </source>
</reference>
<dbReference type="HOGENOM" id="CLU_200294_0_0_3"/>
<sequence length="73" mass="8543">MQFSISLPDELLEYMDKRVTDRSVLIESLLQEWRRRTEVETMVEAAFLLDGSDLSWDNECQQAMLTDWEASGL</sequence>
<dbReference type="EnsemblBacteria" id="BAC91990">
    <property type="protein sequence ID" value="BAC91990"/>
    <property type="gene ID" value="BAC91990"/>
</dbReference>
<reference evidence="1 2" key="1">
    <citation type="journal article" date="2003" name="DNA Res.">
        <title>Complete genome structure of Gloeobacter violaceus PCC 7421, a cyanobacterium that lacks thylakoids.</title>
        <authorList>
            <person name="Nakamura Y."/>
            <person name="Kaneko T."/>
            <person name="Sato S."/>
            <person name="Mimuro M."/>
            <person name="Miyashita H."/>
            <person name="Tsuchiya T."/>
            <person name="Sasamoto S."/>
            <person name="Watanabe A."/>
            <person name="Kawashima K."/>
            <person name="Kishida Y."/>
            <person name="Kiyokawa C."/>
            <person name="Kohara M."/>
            <person name="Matsumoto M."/>
            <person name="Matsuno A."/>
            <person name="Nakazaki N."/>
            <person name="Shimpo S."/>
            <person name="Takeuchi C."/>
            <person name="Yamada M."/>
            <person name="Tabata S."/>
        </authorList>
    </citation>
    <scope>NUCLEOTIDE SEQUENCE [LARGE SCALE GENOMIC DNA]</scope>
    <source>
        <strain evidence="2">ATCC 29082 / PCC 7421</strain>
    </source>
</reference>
<keyword evidence="2" id="KW-1185">Reference proteome</keyword>
<dbReference type="EMBL" id="BA000045">
    <property type="protein sequence ID" value="BAC91990.1"/>
    <property type="molecule type" value="Genomic_DNA"/>
</dbReference>
<proteinExistence type="predicted"/>
<dbReference type="RefSeq" id="WP_011144037.1">
    <property type="nucleotide sequence ID" value="NC_005125.1"/>
</dbReference>
<evidence type="ECO:0000313" key="1">
    <source>
        <dbReference type="EMBL" id="BAC91990.1"/>
    </source>
</evidence>